<evidence type="ECO:0000256" key="1">
    <source>
        <dbReference type="SAM" id="Phobius"/>
    </source>
</evidence>
<reference evidence="3 4" key="1">
    <citation type="submission" date="2019-05" db="EMBL/GenBank/DDBJ databases">
        <authorList>
            <person name="Qu J.-H."/>
        </authorList>
    </citation>
    <scope>NUCLEOTIDE SEQUENCE [LARGE SCALE GENOMIC DNA]</scope>
    <source>
        <strain evidence="3 4">T17</strain>
    </source>
</reference>
<dbReference type="Proteomes" id="UP000306402">
    <property type="component" value="Unassembled WGS sequence"/>
</dbReference>
<proteinExistence type="predicted"/>
<evidence type="ECO:0000313" key="3">
    <source>
        <dbReference type="EMBL" id="TLV03339.1"/>
    </source>
</evidence>
<protein>
    <submittedName>
        <fullName evidence="3">T9SS type A sorting domain-containing protein</fullName>
    </submittedName>
</protein>
<dbReference type="EMBL" id="VCEJ01000002">
    <property type="protein sequence ID" value="TLV03339.1"/>
    <property type="molecule type" value="Genomic_DNA"/>
</dbReference>
<keyword evidence="4" id="KW-1185">Reference proteome</keyword>
<organism evidence="3 4">
    <name type="scientific">Dyadobacter luticola</name>
    <dbReference type="NCBI Taxonomy" id="1979387"/>
    <lineage>
        <taxon>Bacteria</taxon>
        <taxon>Pseudomonadati</taxon>
        <taxon>Bacteroidota</taxon>
        <taxon>Cytophagia</taxon>
        <taxon>Cytophagales</taxon>
        <taxon>Spirosomataceae</taxon>
        <taxon>Dyadobacter</taxon>
    </lineage>
</organism>
<keyword evidence="1" id="KW-1133">Transmembrane helix</keyword>
<keyword evidence="1" id="KW-0812">Transmembrane</keyword>
<dbReference type="Pfam" id="PF18962">
    <property type="entry name" value="Por_Secre_tail"/>
    <property type="match status" value="1"/>
</dbReference>
<dbReference type="Gene3D" id="2.60.40.10">
    <property type="entry name" value="Immunoglobulins"/>
    <property type="match status" value="1"/>
</dbReference>
<sequence length="1173" mass="128730">MPVQYVSGILFTFSISDYYSALNVLFMKISTWRLAWLRLVLVCVCFLSISVSLGAEIIFQHNFENLDNPPTDTQLSAPNIINPALSNIFLNSGLLYRTRTDAGTKALSITASGNTAVYVLRVQMPICKKLTISSISFKGFASDNANFSISLNGEAYGVAVGGTGNTYTDVKQIKKVNISAIQDIAQAFRVEITVNSGQPGTLSSIDDLTIEGQITDAASNLSAIKFPYSSSIPLQRCPGAGSMTYTANLNTPHKSISYELDAASKAAGITMVSGAYLTYPPTFAGTVSLTAIALGCANETFTKTIDITTIPSGPSSTDMDFQTKTMSSYCNDCGDLKNSKYPCLTAGVIYKSGFESRYAAAKVRFEGGVLNFEITGSPSTAADARPGFDLYFRQSDFDNYHGTLSLPTGPSDEQGKENLRLIIQTISPSGGNPVQKLKPVVFWNEAGKWWVISYKFSNQGLAEPWPANNFKVFLSDTQTPFVKLESIAGIHTSSGDQLTWRTAEQTNFSHFEIENSEDTLQGFQNIATIPSNNDPSGGEYHYTHIPSAALKQYYRLKVVYTDNTFSYSKILTVRSDIIYQHTFENLSNPPSEAQLATPDMIAPSLTSLWSGNSENLSTFNRADVSTVLKLESYNKVPVLILNLKIPNCKKLDITDFSLFVFSGDYTMKVNGSSIDFKTTAFWSRSPIAMMISGLTGEVTIEISHPISSGNPQMYLDDFTIYGKLYDNLVDLRTLNLSGTGQRCQQGQILSYQATRYGEYKSIQYSLDNLSLAAGNQIDVNTGLLTFSPTFAGETTVSASAVNCINIPISASKRVFTISGGLPTSDMDLLVKLPHRENSSGYNSAGNLESGCYTTGSVGLDGFFGQTVTTKVRFRNNVRSFVISAALSETDDYTSPKMELYFSQSDFDNYSGALKLPKNPSDEQGKANLRLRIFSANFLPYYSTGEIDVKPDLRWDNVKKYWVATLRFFVAEDSGPSNAPNPFPNFKVSLTDAKMPLPVKLESFSAKPSPEGNRLNWKTTEEIDFKHFEVERSEDPRQGFQYLATVSSGNNATGGSYQYTDIQNATSQQYYRLKMVDIDGSFEYSRIVNVNAQNNAENLFVYPNPAQNLIYLDSPDVIYSVNLTDQNGNVVYGKSLSGAEKSLSISLPKLNSGAYLLKVNPGTESQKVRKVLIK</sequence>
<feature type="transmembrane region" description="Helical" evidence="1">
    <location>
        <begin position="39"/>
        <end position="59"/>
    </location>
</feature>
<feature type="transmembrane region" description="Helical" evidence="1">
    <location>
        <begin position="6"/>
        <end position="27"/>
    </location>
</feature>
<evidence type="ECO:0000259" key="2">
    <source>
        <dbReference type="Pfam" id="PF18962"/>
    </source>
</evidence>
<gene>
    <name evidence="3" type="ORF">FEN17_06930</name>
</gene>
<name>A0A5R9L4R0_9BACT</name>
<dbReference type="InterPro" id="IPR026444">
    <property type="entry name" value="Secre_tail"/>
</dbReference>
<feature type="domain" description="Secretion system C-terminal sorting" evidence="2">
    <location>
        <begin position="1100"/>
        <end position="1172"/>
    </location>
</feature>
<dbReference type="NCBIfam" id="TIGR04183">
    <property type="entry name" value="Por_Secre_tail"/>
    <property type="match status" value="1"/>
</dbReference>
<evidence type="ECO:0000313" key="4">
    <source>
        <dbReference type="Proteomes" id="UP000306402"/>
    </source>
</evidence>
<dbReference type="InterPro" id="IPR013783">
    <property type="entry name" value="Ig-like_fold"/>
</dbReference>
<dbReference type="AlphaFoldDB" id="A0A5R9L4R0"/>
<comment type="caution">
    <text evidence="3">The sequence shown here is derived from an EMBL/GenBank/DDBJ whole genome shotgun (WGS) entry which is preliminary data.</text>
</comment>
<dbReference type="OrthoDB" id="965941at2"/>
<accession>A0A5R9L4R0</accession>
<keyword evidence="1" id="KW-0472">Membrane</keyword>